<keyword evidence="4" id="KW-1185">Reference proteome</keyword>
<evidence type="ECO:0000259" key="2">
    <source>
        <dbReference type="SMART" id="SM00363"/>
    </source>
</evidence>
<organism evidence="3 4">
    <name type="scientific">Lactobacillus rodentium</name>
    <dbReference type="NCBI Taxonomy" id="947835"/>
    <lineage>
        <taxon>Bacteria</taxon>
        <taxon>Bacillati</taxon>
        <taxon>Bacillota</taxon>
        <taxon>Bacilli</taxon>
        <taxon>Lactobacillales</taxon>
        <taxon>Lactobacillaceae</taxon>
        <taxon>Lactobacillus</taxon>
    </lineage>
</organism>
<feature type="domain" description="RNA-binding S4" evidence="2">
    <location>
        <begin position="186"/>
        <end position="243"/>
    </location>
</feature>
<dbReference type="PANTHER" id="PTHR13633">
    <property type="entry name" value="MITOCHONDRIAL TRANSCRIPTION RESCUE FACTOR 1"/>
    <property type="match status" value="1"/>
</dbReference>
<dbReference type="InterPro" id="IPR002942">
    <property type="entry name" value="S4_RNA-bd"/>
</dbReference>
<gene>
    <name evidence="3" type="ORF">LrDSM24759_05890</name>
</gene>
<dbReference type="Gene3D" id="3.30.70.330">
    <property type="match status" value="1"/>
</dbReference>
<dbReference type="Proteomes" id="UP000257317">
    <property type="component" value="Unassembled WGS sequence"/>
</dbReference>
<dbReference type="AlphaFoldDB" id="A0A2Z6TCW6"/>
<keyword evidence="1" id="KW-0694">RNA-binding</keyword>
<dbReference type="SUPFAM" id="SSF55174">
    <property type="entry name" value="Alpha-L RNA-binding motif"/>
    <property type="match status" value="1"/>
</dbReference>
<dbReference type="InterPro" id="IPR012677">
    <property type="entry name" value="Nucleotide-bd_a/b_plait_sf"/>
</dbReference>
<dbReference type="Gene3D" id="3.30.1370.160">
    <property type="match status" value="1"/>
</dbReference>
<name>A0A2Z6TCW6_9LACO</name>
<reference evidence="4" key="1">
    <citation type="submission" date="2018-03" db="EMBL/GenBank/DDBJ databases">
        <title>New taxa in the Lactobacillus gasseri group.</title>
        <authorList>
            <person name="Tanizawa Y."/>
            <person name="Tohno M."/>
            <person name="Endo A."/>
            <person name="Arita M."/>
        </authorList>
    </citation>
    <scope>NUCLEOTIDE SEQUENCE [LARGE SCALE GENOMIC DNA]</scope>
    <source>
        <strain evidence="4">DSM 24759</strain>
    </source>
</reference>
<dbReference type="Pfam" id="PF17774">
    <property type="entry name" value="YlmH_RBD"/>
    <property type="match status" value="1"/>
</dbReference>
<dbReference type="RefSeq" id="WP_117118018.1">
    <property type="nucleotide sequence ID" value="NZ_BFBY01000003.1"/>
</dbReference>
<dbReference type="InterPro" id="IPR040591">
    <property type="entry name" value="RqcP2_RBD"/>
</dbReference>
<proteinExistence type="predicted"/>
<dbReference type="GO" id="GO:0003723">
    <property type="term" value="F:RNA binding"/>
    <property type="evidence" value="ECO:0007669"/>
    <property type="project" value="UniProtKB-KW"/>
</dbReference>
<dbReference type="EMBL" id="BFBY01000003">
    <property type="protein sequence ID" value="GBG04675.1"/>
    <property type="molecule type" value="Genomic_DNA"/>
</dbReference>
<accession>A0A2Z6TCW6</accession>
<sequence>MEKRQASSFYQHFDSQERPVIDYYTGLFNRFIFTSQSILTDFLNPRERYIFKKIVGNEAQIMEFGGYQNAEKKRIYLCEWGEQITPAVFNIVALNVDYNQKWNELTHSQILGVLTNLGVEISTFGDIISDDKGTWQFFVKEDLASFFIDNIDRIGHAKVKLEKINFKQVIDVNDDSQEKNAISISLRVDAVVSAITNLSRSQVKKQLLEKMIKLNWHELTESNIIVNEDDILSIRHFGRVKIMKIDTTKKGKYRLTLKIWQSKKR</sequence>
<comment type="caution">
    <text evidence="3">The sequence shown here is derived from an EMBL/GenBank/DDBJ whole genome shotgun (WGS) entry which is preliminary data.</text>
</comment>
<evidence type="ECO:0000313" key="4">
    <source>
        <dbReference type="Proteomes" id="UP000257317"/>
    </source>
</evidence>
<protein>
    <submittedName>
        <fullName evidence="3">S4-like RNA binding protein</fullName>
    </submittedName>
</protein>
<evidence type="ECO:0000256" key="1">
    <source>
        <dbReference type="PROSITE-ProRule" id="PRU00182"/>
    </source>
</evidence>
<evidence type="ECO:0000313" key="3">
    <source>
        <dbReference type="EMBL" id="GBG04675.1"/>
    </source>
</evidence>
<dbReference type="SMART" id="SM00363">
    <property type="entry name" value="S4"/>
    <property type="match status" value="1"/>
</dbReference>
<dbReference type="OrthoDB" id="9812787at2"/>
<dbReference type="PROSITE" id="PS50889">
    <property type="entry name" value="S4"/>
    <property type="match status" value="1"/>
</dbReference>
<dbReference type="PANTHER" id="PTHR13633:SF3">
    <property type="entry name" value="MITOCHONDRIAL TRANSCRIPTION RESCUE FACTOR 1"/>
    <property type="match status" value="1"/>
</dbReference>